<protein>
    <submittedName>
        <fullName evidence="3">Uncharacterized protein</fullName>
    </submittedName>
</protein>
<keyword evidence="4" id="KW-1185">Reference proteome</keyword>
<dbReference type="AlphaFoldDB" id="A0AAN5CZD6"/>
<accession>A0AAN5CZD6</accession>
<evidence type="ECO:0000256" key="2">
    <source>
        <dbReference type="SAM" id="MobiDB-lite"/>
    </source>
</evidence>
<dbReference type="Proteomes" id="UP001328107">
    <property type="component" value="Unassembled WGS sequence"/>
</dbReference>
<feature type="coiled-coil region" evidence="1">
    <location>
        <begin position="75"/>
        <end position="151"/>
    </location>
</feature>
<feature type="non-terminal residue" evidence="3">
    <location>
        <position position="1"/>
    </location>
</feature>
<proteinExistence type="predicted"/>
<gene>
    <name evidence="3" type="ORF">PMAYCL1PPCAC_23435</name>
</gene>
<evidence type="ECO:0000313" key="3">
    <source>
        <dbReference type="EMBL" id="GMR53240.1"/>
    </source>
</evidence>
<feature type="region of interest" description="Disordered" evidence="2">
    <location>
        <begin position="377"/>
        <end position="401"/>
    </location>
</feature>
<reference evidence="4" key="1">
    <citation type="submission" date="2022-10" db="EMBL/GenBank/DDBJ databases">
        <title>Genome assembly of Pristionchus species.</title>
        <authorList>
            <person name="Yoshida K."/>
            <person name="Sommer R.J."/>
        </authorList>
    </citation>
    <scope>NUCLEOTIDE SEQUENCE [LARGE SCALE GENOMIC DNA]</scope>
    <source>
        <strain evidence="4">RS5460</strain>
    </source>
</reference>
<evidence type="ECO:0000313" key="4">
    <source>
        <dbReference type="Proteomes" id="UP001328107"/>
    </source>
</evidence>
<name>A0AAN5CZD6_9BILA</name>
<feature type="coiled-coil region" evidence="1">
    <location>
        <begin position="228"/>
        <end position="369"/>
    </location>
</feature>
<organism evidence="3 4">
    <name type="scientific">Pristionchus mayeri</name>
    <dbReference type="NCBI Taxonomy" id="1317129"/>
    <lineage>
        <taxon>Eukaryota</taxon>
        <taxon>Metazoa</taxon>
        <taxon>Ecdysozoa</taxon>
        <taxon>Nematoda</taxon>
        <taxon>Chromadorea</taxon>
        <taxon>Rhabditida</taxon>
        <taxon>Rhabditina</taxon>
        <taxon>Diplogasteromorpha</taxon>
        <taxon>Diplogasteroidea</taxon>
        <taxon>Neodiplogasteridae</taxon>
        <taxon>Pristionchus</taxon>
    </lineage>
</organism>
<feature type="region of interest" description="Disordered" evidence="2">
    <location>
        <begin position="422"/>
        <end position="444"/>
    </location>
</feature>
<comment type="caution">
    <text evidence="3">The sequence shown here is derived from an EMBL/GenBank/DDBJ whole genome shotgun (WGS) entry which is preliminary data.</text>
</comment>
<evidence type="ECO:0000256" key="1">
    <source>
        <dbReference type="SAM" id="Coils"/>
    </source>
</evidence>
<dbReference type="EMBL" id="BTRK01000005">
    <property type="protein sequence ID" value="GMR53240.1"/>
    <property type="molecule type" value="Genomic_DNA"/>
</dbReference>
<keyword evidence="1" id="KW-0175">Coiled coil</keyword>
<feature type="compositionally biased region" description="Basic and acidic residues" evidence="2">
    <location>
        <begin position="383"/>
        <end position="401"/>
    </location>
</feature>
<sequence>SDDSRPLNFAALSAFIDEEKDDIDTQEMHYWYEKLAEYEPEDDLSENNVRTLFTAMQMLANFSFTAEEALRDEIKREAEATADRENSLHEQLTAAKEELDDLRERLVVGADVGSRSGGESLDAIRAQVTALKEENYQLQQINRERDRELADQRDRFESIMARAESLHRERDNLLYNAFQMEETVSDLKRKLVSKAEGGDHEWETKKLRQRNEQALQLTHQLNAVISQNDTLRDEVTRVSAALEEATALIETTTQRYNDISSRLLAASTCIDELEEEKTRMEREMAEMKAAEEARLAADGERQIIEMYERNQEEAKFNIAAREKEIEELRSSIATLQSRLEWAETKAEDGTEKEEHLEKLRVQLQRATKEAKSLLGFAPLTGTEGEKRGEGGAERTEELRLKRSLMDSEHALTMVKSQLEECREELSSLEKQTEEKEKNGRGGTR</sequence>